<dbReference type="RefSeq" id="WP_338532250.1">
    <property type="nucleotide sequence ID" value="NZ_CP030943.1"/>
</dbReference>
<protein>
    <recommendedName>
        <fullName evidence="3">DUF768 domain-containing protein</fullName>
    </recommendedName>
</protein>
<evidence type="ECO:0000313" key="2">
    <source>
        <dbReference type="Proteomes" id="UP001342418"/>
    </source>
</evidence>
<keyword evidence="1" id="KW-0614">Plasmid</keyword>
<gene>
    <name evidence="1" type="ORF">NTH_04543</name>
</gene>
<dbReference type="EMBL" id="CP030943">
    <property type="protein sequence ID" value="UUP20028.1"/>
    <property type="molecule type" value="Genomic_DNA"/>
</dbReference>
<keyword evidence="2" id="KW-1185">Reference proteome</keyword>
<dbReference type="Proteomes" id="UP001342418">
    <property type="component" value="Plasmid p1536_2"/>
</dbReference>
<name>A0ABY5MR82_9HYPH</name>
<evidence type="ECO:0000313" key="1">
    <source>
        <dbReference type="EMBL" id="UUP20028.1"/>
    </source>
</evidence>
<geneLocation type="plasmid" evidence="1 2">
    <name>p1536_2</name>
</geneLocation>
<accession>A0ABY5MR82</accession>
<reference evidence="1 2" key="1">
    <citation type="submission" date="2018-07" db="EMBL/GenBank/DDBJ databases">
        <title>Genome sequence of Nitratireductor thuwali#1536.</title>
        <authorList>
            <person name="Michoud G."/>
            <person name="Merlino G."/>
            <person name="Sefrji F.O."/>
            <person name="Daffonchio D."/>
        </authorList>
    </citation>
    <scope>NUCLEOTIDE SEQUENCE [LARGE SCALE GENOMIC DNA]</scope>
    <source>
        <strain evidence="1 2">Nit1536</strain>
        <plasmid evidence="1 2">p1536_2</plasmid>
    </source>
</reference>
<evidence type="ECO:0008006" key="3">
    <source>
        <dbReference type="Google" id="ProtNLM"/>
    </source>
</evidence>
<proteinExistence type="predicted"/>
<organism evidence="1 2">
    <name type="scientific">Nitratireductor thuwali</name>
    <dbReference type="NCBI Taxonomy" id="2267699"/>
    <lineage>
        <taxon>Bacteria</taxon>
        <taxon>Pseudomonadati</taxon>
        <taxon>Pseudomonadota</taxon>
        <taxon>Alphaproteobacteria</taxon>
        <taxon>Hyphomicrobiales</taxon>
        <taxon>Phyllobacteriaceae</taxon>
        <taxon>Nitratireductor</taxon>
    </lineage>
</organism>
<sequence>METMTVNSRDDFAQWAIARSRSILEDQGSELATAVRNEDERRIGETANALGQAIVDALLEAFDGLVDGD</sequence>